<organism evidence="2 3">
    <name type="scientific">Cognatishimia coralii</name>
    <dbReference type="NCBI Taxonomy" id="3083254"/>
    <lineage>
        <taxon>Bacteria</taxon>
        <taxon>Pseudomonadati</taxon>
        <taxon>Pseudomonadota</taxon>
        <taxon>Alphaproteobacteria</taxon>
        <taxon>Rhodobacterales</taxon>
        <taxon>Paracoccaceae</taxon>
        <taxon>Cognatishimia</taxon>
    </lineage>
</organism>
<proteinExistence type="predicted"/>
<evidence type="ECO:0000313" key="2">
    <source>
        <dbReference type="EMBL" id="MEJ5217356.1"/>
    </source>
</evidence>
<protein>
    <submittedName>
        <fullName evidence="2">DUF5333 domain-containing protein</fullName>
    </submittedName>
</protein>
<sequence length="131" mass="13998">MRMILIAGLVVAAGAAQAKQDLKDVPSVWNGLLNIGIANEIRETCPSISARMVRAALRLNSIQNEAEGMGYSQAEIDAFRTSEANKAAMRAEGEAYMKNNGVVKGDAETYCALGRAEIAKSSQIGRLLRAN</sequence>
<evidence type="ECO:0000313" key="3">
    <source>
        <dbReference type="Proteomes" id="UP001368270"/>
    </source>
</evidence>
<feature type="signal peptide" evidence="1">
    <location>
        <begin position="1"/>
        <end position="18"/>
    </location>
</feature>
<dbReference type="EMBL" id="JBBGAZ010000001">
    <property type="protein sequence ID" value="MEJ5217356.1"/>
    <property type="molecule type" value="Genomic_DNA"/>
</dbReference>
<dbReference type="InterPro" id="IPR020349">
    <property type="entry name" value="Uncharacterised_14.7kDa"/>
</dbReference>
<keyword evidence="1" id="KW-0732">Signal</keyword>
<dbReference type="RefSeq" id="WP_339402362.1">
    <property type="nucleotide sequence ID" value="NZ_JBBGAZ010000001.1"/>
</dbReference>
<accession>A0ABU8QD64</accession>
<keyword evidence="3" id="KW-1185">Reference proteome</keyword>
<reference evidence="2 3" key="1">
    <citation type="submission" date="2024-03" db="EMBL/GenBank/DDBJ databases">
        <title>Cognatishimia coralii sp. nov., a marine bacterium isolated from coral surrounding seawater.</title>
        <authorList>
            <person name="Liu X."/>
            <person name="Liu S."/>
            <person name="Sun H."/>
            <person name="Zhang Y."/>
        </authorList>
    </citation>
    <scope>NUCLEOTIDE SEQUENCE [LARGE SCALE GENOMIC DNA]</scope>
    <source>
        <strain evidence="2 3">D5M38</strain>
    </source>
</reference>
<dbReference type="Proteomes" id="UP001368270">
    <property type="component" value="Unassembled WGS sequence"/>
</dbReference>
<name>A0ABU8QD64_9RHOB</name>
<comment type="caution">
    <text evidence="2">The sequence shown here is derived from an EMBL/GenBank/DDBJ whole genome shotgun (WGS) entry which is preliminary data.</text>
</comment>
<dbReference type="Pfam" id="PF17267">
    <property type="entry name" value="DUF5333"/>
    <property type="match status" value="1"/>
</dbReference>
<evidence type="ECO:0000256" key="1">
    <source>
        <dbReference type="SAM" id="SignalP"/>
    </source>
</evidence>
<gene>
    <name evidence="2" type="ORF">WG622_03840</name>
</gene>
<feature type="chain" id="PRO_5047103092" evidence="1">
    <location>
        <begin position="19"/>
        <end position="131"/>
    </location>
</feature>